<evidence type="ECO:0000313" key="2">
    <source>
        <dbReference type="Proteomes" id="UP000235363"/>
    </source>
</evidence>
<dbReference type="InterPro" id="IPR011989">
    <property type="entry name" value="ARM-like"/>
</dbReference>
<dbReference type="SUPFAM" id="SSF48371">
    <property type="entry name" value="ARM repeat"/>
    <property type="match status" value="1"/>
</dbReference>
<accession>A0A2N6T0A7</accession>
<dbReference type="Gene3D" id="1.25.10.10">
    <property type="entry name" value="Leucine-rich Repeat Variant"/>
    <property type="match status" value="1"/>
</dbReference>
<dbReference type="Proteomes" id="UP000235363">
    <property type="component" value="Unassembled WGS sequence"/>
</dbReference>
<gene>
    <name evidence="1" type="ORF">CJ204_04465</name>
</gene>
<organism evidence="1 2">
    <name type="scientific">Corynebacterium xerosis</name>
    <dbReference type="NCBI Taxonomy" id="1725"/>
    <lineage>
        <taxon>Bacteria</taxon>
        <taxon>Bacillati</taxon>
        <taxon>Actinomycetota</taxon>
        <taxon>Actinomycetes</taxon>
        <taxon>Mycobacteriales</taxon>
        <taxon>Corynebacteriaceae</taxon>
        <taxon>Corynebacterium</taxon>
    </lineage>
</organism>
<comment type="caution">
    <text evidence="1">The sequence shown here is derived from an EMBL/GenBank/DDBJ whole genome shotgun (WGS) entry which is preliminary data.</text>
</comment>
<proteinExistence type="predicted"/>
<dbReference type="EMBL" id="PNHF01000007">
    <property type="protein sequence ID" value="PMC62746.1"/>
    <property type="molecule type" value="Genomic_DNA"/>
</dbReference>
<evidence type="ECO:0008006" key="3">
    <source>
        <dbReference type="Google" id="ProtNLM"/>
    </source>
</evidence>
<protein>
    <recommendedName>
        <fullName evidence="3">ATP-binding protein</fullName>
    </recommendedName>
</protein>
<name>A0A2N6T0A7_9CORY</name>
<sequence>MSPRPGGETDKLGNRYELAWAIRHALYCIVDDRRALTAEDIDAELNRGSEFTYDDGLVTEVHQLKRQNGTSNSWTVKALADQKIFEAAAEHVAAGRSYHFVSLVPCRPLQELSDRARKSDDLTSFTDCWLTKELTPVFNQLAAAEILGNSQVAWNTLRGMWFLVQDELDIVRTNSMLAVCSLRGASGDLISLAIGDILLDNLGKRLTRTELFALLAQRDIKPLERGSHLTSHQQVFKITKSWRQSVQRELLQPPIKRAEAAHLVEALDKYRIGLVAGTAGGGKSSVLEQTVAALESAGAEVLALRLDRCDPFASTVELGHQFGFEVSPAAALARAADDRDAFLIIDQLDAVSLASGRMPESFDVVMDLIDEALSVCGIRVVLACRQFDIDNDHRIRAFASRTDVTTEEVGRLSKEDVEAAVTRMGLDPTRLNPSQLALLQTPLHLVLLQTISTQADALAFHSRGPLFEAFWERKRQAVRSRRVNVRFNDVVSRIANAASDLQALSVPIEILDDEDLIEDANVLVSEHLLAQDGGRIAFFHETFFDYAFARLWVSRGESLVDFLLRDEQALFRRAQVRQVLQHLYEREPDRFHTEVESVLTANDIRFHIKETVLAVVANLLAPTTADAEVMVRIAAGHPGFEDRLWQRLSRPQWFRRFLEDGQIAAWLDGPNEGMRNHALNMMASAVKEHPVSIAKLLGDRKAQPEYHRWLRWVSRFTDVFQNRDLFDLVLEGVREGAYDVAQHELWLTMHNLPKHEPLWAIELLRARLIDHGDALTLNEEGKVTVLGMREYSAVELVRYAAHAEPLAFVLVTVPYLRRVMARTAIEPGVDGLIRDLHFSFRIKDDDLGSYGLDGVLLAASVRALESVAKSAPEEIRFLLEELASDPYDGSQFLLYRALSAGAEHFAGWAARLLLEGGRRLRCGYISDSLWVARELVLAIAPHVSDEIHQRLEKLFRDLPCEWGSNCGSGRSAFTFLSALEEARLTTVGQRLLGEYRRKFGEDAPAEPQGITGGFIGSPIALDAAKKMSDSQWLRAMSKHDTDKTNWATFTGGAHELSRVLGNQVAANPERFARLALRLSPEFNAAYSGAMLRGFGEADASDSTAPLIFDAVRHIASLGQAENDRWLGMALQKYYREVPLDLVELIRDSAVHALDPADCSPVIVRDGTDAPSAVDMQLNGMNTARGSLAEALGDLLVTDSDGKRTALVVPYLNAMAGDPVLSVRSCVAYTLAAALRHARPEVMRAFSTLINTDDRLLAAGSVQHLMVYIGNVNPEVIDPVIQRMLASDDAEAREAGGAVAAFAAMEWDRPDLMKQALSGDLHARKGIAETCVQCVDRTSNVELATATLTRLMNDEADEVRKEAATVALHLREQPLQPFVKLLAALIDSPAYDHATPQLLVTLQYAPDKVDELVLRAAKRFVDVFEHDAADIRTGAAGDAHYISELVVRGLAQCRDRTHRAELLDVLDSLLELGAYGISEAITDSERL</sequence>
<reference evidence="1 2" key="1">
    <citation type="submission" date="2017-09" db="EMBL/GenBank/DDBJ databases">
        <title>Bacterial strain isolated from the female urinary microbiota.</title>
        <authorList>
            <person name="Thomas-White K."/>
            <person name="Kumar N."/>
            <person name="Forster S."/>
            <person name="Putonti C."/>
            <person name="Lawley T."/>
            <person name="Wolfe A.J."/>
        </authorList>
    </citation>
    <scope>NUCLEOTIDE SEQUENCE [LARGE SCALE GENOMIC DNA]</scope>
    <source>
        <strain evidence="1 2">UMB0908</strain>
    </source>
</reference>
<dbReference type="InterPro" id="IPR016024">
    <property type="entry name" value="ARM-type_fold"/>
</dbReference>
<evidence type="ECO:0000313" key="1">
    <source>
        <dbReference type="EMBL" id="PMC62746.1"/>
    </source>
</evidence>